<keyword evidence="1" id="KW-0812">Transmembrane</keyword>
<dbReference type="InterPro" id="IPR018650">
    <property type="entry name" value="STSV1_Orf64"/>
</dbReference>
<organism evidence="2 3">
    <name type="scientific">Candidatus Roizmanbacteria bacterium CG_4_10_14_0_2_um_filter_39_13</name>
    <dbReference type="NCBI Taxonomy" id="1974825"/>
    <lineage>
        <taxon>Bacteria</taxon>
        <taxon>Candidatus Roizmaniibacteriota</taxon>
    </lineage>
</organism>
<keyword evidence="1" id="KW-1133">Transmembrane helix</keyword>
<feature type="transmembrane region" description="Helical" evidence="1">
    <location>
        <begin position="309"/>
        <end position="330"/>
    </location>
</feature>
<dbReference type="AlphaFoldDB" id="A0A2M7TXE5"/>
<feature type="transmembrane region" description="Helical" evidence="1">
    <location>
        <begin position="16"/>
        <end position="36"/>
    </location>
</feature>
<gene>
    <name evidence="2" type="ORF">COY16_04240</name>
</gene>
<keyword evidence="1" id="KW-0472">Membrane</keyword>
<evidence type="ECO:0000313" key="3">
    <source>
        <dbReference type="Proteomes" id="UP000228503"/>
    </source>
</evidence>
<dbReference type="Pfam" id="PF09852">
    <property type="entry name" value="DUF2079"/>
    <property type="match status" value="1"/>
</dbReference>
<feature type="transmembrane region" description="Helical" evidence="1">
    <location>
        <begin position="412"/>
        <end position="432"/>
    </location>
</feature>
<feature type="transmembrane region" description="Helical" evidence="1">
    <location>
        <begin position="253"/>
        <end position="276"/>
    </location>
</feature>
<dbReference type="EMBL" id="PFOB01000054">
    <property type="protein sequence ID" value="PIZ62497.1"/>
    <property type="molecule type" value="Genomic_DNA"/>
</dbReference>
<accession>A0A2M7TXE5</accession>
<protein>
    <recommendedName>
        <fullName evidence="4">Glycosyltransferase RgtA/B/C/D-like domain-containing protein</fullName>
    </recommendedName>
</protein>
<sequence length="540" mass="63118">MYNTYMVSYLRNNLPFLFLTVGVMAYILYFSLFSILRYEKFYAHYFDLGIMHQTVYNSYQGIKTGDLSRILEHTDPQSGTEQVKRMAVHNDIFLVFLAPFYFIHDGPATLLVIQSIVVGLGAYFVFLIAQLVFREIKYAHVLALLLAYGYLLYPPLEKANNFDFHAVTLATTFLLAMYYFWLKKQPIVSLVFAVISMLTKEQVGLTVAFFGVYTFFHASHYSFPLTRLIKNYIFHRSAFQNGIAFLYKKEHRFGIILIISGIFWVLFSLNVIIPYFRGGEHFGSKYFTYLKDTPWKIVPIVFRLESARYISLLLIPVGLVSLFAPLPLLIATPEIAMNLLSINSNMRNIYFHYDSVITPFVFISAIYGVHFLLTSKFEKTRTFIKMMTNRFGLSKKKMKYTSLITQNPERSLIVFLATAIAASSLYMSPLPWGHHRDIFPWQAYPEKYADVQLWKLFLKDDSVKVSATGHLAPHFASRRYFYNFAEGYNKADYVVIDRFEITRGFQTELKYDEYQHILRDFRFVKIYDVHGIEVFKRLLF</sequence>
<feature type="transmembrane region" description="Helical" evidence="1">
    <location>
        <begin position="110"/>
        <end position="133"/>
    </location>
</feature>
<name>A0A2M7TXE5_9BACT</name>
<feature type="transmembrane region" description="Helical" evidence="1">
    <location>
        <begin position="162"/>
        <end position="182"/>
    </location>
</feature>
<proteinExistence type="predicted"/>
<reference evidence="3" key="1">
    <citation type="submission" date="2017-09" db="EMBL/GenBank/DDBJ databases">
        <title>Depth-based differentiation of microbial function through sediment-hosted aquifers and enrichment of novel symbionts in the deep terrestrial subsurface.</title>
        <authorList>
            <person name="Probst A.J."/>
            <person name="Ladd B."/>
            <person name="Jarett J.K."/>
            <person name="Geller-Mcgrath D.E."/>
            <person name="Sieber C.M.K."/>
            <person name="Emerson J.B."/>
            <person name="Anantharaman K."/>
            <person name="Thomas B.C."/>
            <person name="Malmstrom R."/>
            <person name="Stieglmeier M."/>
            <person name="Klingl A."/>
            <person name="Woyke T."/>
            <person name="Ryan C.M."/>
            <person name="Banfield J.F."/>
        </authorList>
    </citation>
    <scope>NUCLEOTIDE SEQUENCE [LARGE SCALE GENOMIC DNA]</scope>
</reference>
<evidence type="ECO:0000313" key="2">
    <source>
        <dbReference type="EMBL" id="PIZ62497.1"/>
    </source>
</evidence>
<dbReference type="Proteomes" id="UP000228503">
    <property type="component" value="Unassembled WGS sequence"/>
</dbReference>
<feature type="transmembrane region" description="Helical" evidence="1">
    <location>
        <begin position="203"/>
        <end position="223"/>
    </location>
</feature>
<evidence type="ECO:0000256" key="1">
    <source>
        <dbReference type="SAM" id="Phobius"/>
    </source>
</evidence>
<feature type="transmembrane region" description="Helical" evidence="1">
    <location>
        <begin position="138"/>
        <end position="156"/>
    </location>
</feature>
<feature type="transmembrane region" description="Helical" evidence="1">
    <location>
        <begin position="350"/>
        <end position="373"/>
    </location>
</feature>
<comment type="caution">
    <text evidence="2">The sequence shown here is derived from an EMBL/GenBank/DDBJ whole genome shotgun (WGS) entry which is preliminary data.</text>
</comment>
<evidence type="ECO:0008006" key="4">
    <source>
        <dbReference type="Google" id="ProtNLM"/>
    </source>
</evidence>